<dbReference type="GO" id="GO:0016836">
    <property type="term" value="F:hydro-lyase activity"/>
    <property type="evidence" value="ECO:0007669"/>
    <property type="project" value="InterPro"/>
</dbReference>
<dbReference type="Pfam" id="PF01256">
    <property type="entry name" value="Carb_kinase"/>
    <property type="match status" value="1"/>
</dbReference>
<gene>
    <name evidence="2" type="ORF">MGR_2123</name>
</gene>
<organism evidence="2">
    <name type="scientific">Magnetospirillum gryphiswaldense</name>
    <dbReference type="NCBI Taxonomy" id="55518"/>
    <lineage>
        <taxon>Bacteria</taxon>
        <taxon>Pseudomonadati</taxon>
        <taxon>Pseudomonadota</taxon>
        <taxon>Alphaproteobacteria</taxon>
        <taxon>Rhodospirillales</taxon>
        <taxon>Rhodospirillaceae</taxon>
        <taxon>Magnetospirillum</taxon>
    </lineage>
</organism>
<dbReference type="Gene3D" id="3.40.1190.20">
    <property type="match status" value="1"/>
</dbReference>
<feature type="domain" description="YjeF C-terminal" evidence="1">
    <location>
        <begin position="1"/>
        <end position="89"/>
    </location>
</feature>
<dbReference type="PROSITE" id="PS01050">
    <property type="entry name" value="YJEF_C_2"/>
    <property type="match status" value="1"/>
</dbReference>
<evidence type="ECO:0000259" key="1">
    <source>
        <dbReference type="PROSITE" id="PS51383"/>
    </source>
</evidence>
<accession>A4U0B2</accession>
<protein>
    <recommendedName>
        <fullName evidence="1">YjeF C-terminal domain-containing protein</fullName>
    </recommendedName>
</protein>
<evidence type="ECO:0000313" key="2">
    <source>
        <dbReference type="EMBL" id="CAM76319.1"/>
    </source>
</evidence>
<dbReference type="InterPro" id="IPR029056">
    <property type="entry name" value="Ribokinase-like"/>
</dbReference>
<name>A4U0B2_9PROT</name>
<dbReference type="AlphaFoldDB" id="A4U0B2"/>
<dbReference type="SUPFAM" id="SSF53613">
    <property type="entry name" value="Ribokinase-like"/>
    <property type="match status" value="1"/>
</dbReference>
<proteinExistence type="predicted"/>
<dbReference type="EMBL" id="CU459003">
    <property type="protein sequence ID" value="CAM76319.1"/>
    <property type="molecule type" value="Genomic_DNA"/>
</dbReference>
<dbReference type="PROSITE" id="PS51383">
    <property type="entry name" value="YJEF_C_3"/>
    <property type="match status" value="1"/>
</dbReference>
<dbReference type="InterPro" id="IPR000631">
    <property type="entry name" value="CARKD"/>
</dbReference>
<sequence>MVLLKGADTVIAHPDGRAVLNANAPPWLATAGSGDVLAGIIGGLLAAGMDGFDAACAGAWMHGAAASLIGPGLIAEDMDQSLPVVLRSLYHKENAPKS</sequence>
<dbReference type="InterPro" id="IPR017953">
    <property type="entry name" value="Carbohydrate_kinase_pred_CS"/>
</dbReference>
<reference evidence="2" key="1">
    <citation type="journal article" date="2007" name="J. Bacteriol.">
        <title>Comparative genome analysis of four magnetotactic bacteria reveals a complex set of group-specific genes implicated in magnetosome biomineralization and function.</title>
        <authorList>
            <person name="Richter M."/>
            <person name="Kube M."/>
            <person name="Bazylinski D.A."/>
            <person name="Lombardot T."/>
            <person name="Gloeckner F.O."/>
            <person name="Reinhardt R."/>
            <person name="Schueler D."/>
        </authorList>
    </citation>
    <scope>NUCLEOTIDE SEQUENCE</scope>
    <source>
        <strain evidence="2">MSR-1</strain>
    </source>
</reference>